<dbReference type="VEuPathDB" id="TrichDB:TRFO_17788"/>
<proteinExistence type="predicted"/>
<accession>A0A1J4KM81</accession>
<sequence>MFMVNFTSSDEEDDYPEKLEKAPLSLHSTLGPDNTPLISISELNEGNISANASESIFVLNDSRIDLRKSGTNSLFLSRSSIFQISSKIKFFYLNFGDKYVYFNDPDDNTIFTAKESKKKNRVIILPGKASHFHHVNPGFTLIYDDDKKNFHLHKGDKNGEIIQKITHDKKTKEFTADFSYSYDEVLKRWLRTKTVLDQAILFTDHDSNPPLLTVRFGDLENIEVECSLIADPHFVFSIVITVYIALIQNDLIAMPL</sequence>
<dbReference type="GeneID" id="94834494"/>
<gene>
    <name evidence="1" type="ORF">TRFO_17788</name>
</gene>
<dbReference type="RefSeq" id="XP_068365545.1">
    <property type="nucleotide sequence ID" value="XM_068499790.1"/>
</dbReference>
<keyword evidence="2" id="KW-1185">Reference proteome</keyword>
<dbReference type="Proteomes" id="UP000179807">
    <property type="component" value="Unassembled WGS sequence"/>
</dbReference>
<name>A0A1J4KM81_9EUKA</name>
<evidence type="ECO:0000313" key="2">
    <source>
        <dbReference type="Proteomes" id="UP000179807"/>
    </source>
</evidence>
<evidence type="ECO:0000313" key="1">
    <source>
        <dbReference type="EMBL" id="OHT12409.1"/>
    </source>
</evidence>
<reference evidence="1" key="1">
    <citation type="submission" date="2016-10" db="EMBL/GenBank/DDBJ databases">
        <authorList>
            <person name="Benchimol M."/>
            <person name="Almeida L.G."/>
            <person name="Vasconcelos A.T."/>
            <person name="Perreira-Neves A."/>
            <person name="Rosa I.A."/>
            <person name="Tasca T."/>
            <person name="Bogo M.R."/>
            <person name="de Souza W."/>
        </authorList>
    </citation>
    <scope>NUCLEOTIDE SEQUENCE [LARGE SCALE GENOMIC DNA]</scope>
    <source>
        <strain evidence="1">K</strain>
    </source>
</reference>
<comment type="caution">
    <text evidence="1">The sequence shown here is derived from an EMBL/GenBank/DDBJ whole genome shotgun (WGS) entry which is preliminary data.</text>
</comment>
<protein>
    <submittedName>
        <fullName evidence="1">Uncharacterized protein</fullName>
    </submittedName>
</protein>
<dbReference type="AlphaFoldDB" id="A0A1J4KM81"/>
<organism evidence="1 2">
    <name type="scientific">Tritrichomonas foetus</name>
    <dbReference type="NCBI Taxonomy" id="1144522"/>
    <lineage>
        <taxon>Eukaryota</taxon>
        <taxon>Metamonada</taxon>
        <taxon>Parabasalia</taxon>
        <taxon>Tritrichomonadida</taxon>
        <taxon>Tritrichomonadidae</taxon>
        <taxon>Tritrichomonas</taxon>
    </lineage>
</organism>
<dbReference type="EMBL" id="MLAK01000564">
    <property type="protein sequence ID" value="OHT12409.1"/>
    <property type="molecule type" value="Genomic_DNA"/>
</dbReference>